<comment type="caution">
    <text evidence="1">The sequence shown here is derived from an EMBL/GenBank/DDBJ whole genome shotgun (WGS) entry which is preliminary data.</text>
</comment>
<proteinExistence type="predicted"/>
<accession>A0A5A7RCS1</accession>
<protein>
    <submittedName>
        <fullName evidence="1">Eukaryotic translation initiation factor 3subunit 7</fullName>
    </submittedName>
</protein>
<keyword evidence="1" id="KW-0648">Protein biosynthesis</keyword>
<reference evidence="2" key="1">
    <citation type="journal article" date="2019" name="Curr. Biol.">
        <title>Genome Sequence of Striga asiatica Provides Insight into the Evolution of Plant Parasitism.</title>
        <authorList>
            <person name="Yoshida S."/>
            <person name="Kim S."/>
            <person name="Wafula E.K."/>
            <person name="Tanskanen J."/>
            <person name="Kim Y.M."/>
            <person name="Honaas L."/>
            <person name="Yang Z."/>
            <person name="Spallek T."/>
            <person name="Conn C.E."/>
            <person name="Ichihashi Y."/>
            <person name="Cheong K."/>
            <person name="Cui S."/>
            <person name="Der J.P."/>
            <person name="Gundlach H."/>
            <person name="Jiao Y."/>
            <person name="Hori C."/>
            <person name="Ishida J.K."/>
            <person name="Kasahara H."/>
            <person name="Kiba T."/>
            <person name="Kim M.S."/>
            <person name="Koo N."/>
            <person name="Laohavisit A."/>
            <person name="Lee Y.H."/>
            <person name="Lumba S."/>
            <person name="McCourt P."/>
            <person name="Mortimer J.C."/>
            <person name="Mutuku J.M."/>
            <person name="Nomura T."/>
            <person name="Sasaki-Sekimoto Y."/>
            <person name="Seto Y."/>
            <person name="Wang Y."/>
            <person name="Wakatake T."/>
            <person name="Sakakibara H."/>
            <person name="Demura T."/>
            <person name="Yamaguchi S."/>
            <person name="Yoneyama K."/>
            <person name="Manabe R.I."/>
            <person name="Nelson D.C."/>
            <person name="Schulman A.H."/>
            <person name="Timko M.P."/>
            <person name="dePamphilis C.W."/>
            <person name="Choi D."/>
            <person name="Shirasu K."/>
        </authorList>
    </citation>
    <scope>NUCLEOTIDE SEQUENCE [LARGE SCALE GENOMIC DNA]</scope>
    <source>
        <strain evidence="2">cv. UVA1</strain>
    </source>
</reference>
<dbReference type="Proteomes" id="UP000325081">
    <property type="component" value="Unassembled WGS sequence"/>
</dbReference>
<name>A0A5A7RCS1_STRAF</name>
<organism evidence="1 2">
    <name type="scientific">Striga asiatica</name>
    <name type="common">Asiatic witchweed</name>
    <name type="synonym">Buchnera asiatica</name>
    <dbReference type="NCBI Taxonomy" id="4170"/>
    <lineage>
        <taxon>Eukaryota</taxon>
        <taxon>Viridiplantae</taxon>
        <taxon>Streptophyta</taxon>
        <taxon>Embryophyta</taxon>
        <taxon>Tracheophyta</taxon>
        <taxon>Spermatophyta</taxon>
        <taxon>Magnoliopsida</taxon>
        <taxon>eudicotyledons</taxon>
        <taxon>Gunneridae</taxon>
        <taxon>Pentapetalae</taxon>
        <taxon>asterids</taxon>
        <taxon>lamiids</taxon>
        <taxon>Lamiales</taxon>
        <taxon>Orobanchaceae</taxon>
        <taxon>Buchnereae</taxon>
        <taxon>Striga</taxon>
    </lineage>
</organism>
<dbReference type="AlphaFoldDB" id="A0A5A7RCS1"/>
<evidence type="ECO:0000313" key="1">
    <source>
        <dbReference type="EMBL" id="GER54151.1"/>
    </source>
</evidence>
<sequence>MLRVSGQHFDDMSCVTSSRVFLLGSNFNLFLSGMEGEDGSKESTDPHYVRIIEISRYQSSTTTSRRRPVRVNHTMVEHVYLLISKKNYLRMLPTPDGKIIAFSTHISSPEPSTTTGSVSDAPSVVDFELYHP</sequence>
<keyword evidence="2" id="KW-1185">Reference proteome</keyword>
<keyword evidence="1" id="KW-0396">Initiation factor</keyword>
<gene>
    <name evidence="1" type="ORF">STAS_31706</name>
</gene>
<dbReference type="GO" id="GO:0003743">
    <property type="term" value="F:translation initiation factor activity"/>
    <property type="evidence" value="ECO:0007669"/>
    <property type="project" value="UniProtKB-KW"/>
</dbReference>
<dbReference type="EMBL" id="BKCP01010959">
    <property type="protein sequence ID" value="GER54151.1"/>
    <property type="molecule type" value="Genomic_DNA"/>
</dbReference>
<evidence type="ECO:0000313" key="2">
    <source>
        <dbReference type="Proteomes" id="UP000325081"/>
    </source>
</evidence>